<dbReference type="OrthoDB" id="247245at2759"/>
<dbReference type="PROSITE" id="PS51219">
    <property type="entry name" value="DPCK"/>
    <property type="match status" value="1"/>
</dbReference>
<keyword evidence="1" id="KW-0547">Nucleotide-binding</keyword>
<keyword evidence="2" id="KW-0067">ATP-binding</keyword>
<keyword evidence="4" id="KW-1133">Transmembrane helix</keyword>
<feature type="transmembrane region" description="Helical" evidence="4">
    <location>
        <begin position="263"/>
        <end position="288"/>
    </location>
</feature>
<protein>
    <recommendedName>
        <fullName evidence="7">Dephospho-CoA kinase</fullName>
    </recommendedName>
</protein>
<feature type="compositionally biased region" description="Basic and acidic residues" evidence="3">
    <location>
        <begin position="75"/>
        <end position="86"/>
    </location>
</feature>
<evidence type="ECO:0000256" key="3">
    <source>
        <dbReference type="SAM" id="MobiDB-lite"/>
    </source>
</evidence>
<dbReference type="HAMAP" id="MF_00376">
    <property type="entry name" value="Dephospho_CoA_kinase"/>
    <property type="match status" value="1"/>
</dbReference>
<evidence type="ECO:0000313" key="5">
    <source>
        <dbReference type="EMBL" id="KAF7511562.1"/>
    </source>
</evidence>
<dbReference type="GO" id="GO:0015937">
    <property type="term" value="P:coenzyme A biosynthetic process"/>
    <property type="evidence" value="ECO:0007669"/>
    <property type="project" value="InterPro"/>
</dbReference>
<evidence type="ECO:0000256" key="4">
    <source>
        <dbReference type="SAM" id="Phobius"/>
    </source>
</evidence>
<proteinExistence type="inferred from homology"/>
<dbReference type="InterPro" id="IPR001977">
    <property type="entry name" value="Depp_CoAkinase"/>
</dbReference>
<gene>
    <name evidence="5" type="ORF">GJ744_004150</name>
</gene>
<dbReference type="AlphaFoldDB" id="A0A8H7AP00"/>
<evidence type="ECO:0008006" key="7">
    <source>
        <dbReference type="Google" id="ProtNLM"/>
    </source>
</evidence>
<sequence>MLLLGLTGSIATGKSTVSAILTSPPHSLPLIDADLLARQAVEPGTKAYHQIITYFGPSTPDLLLRLPPPPPAAKPQDEKHSDDKPAPKGRPLNRAALGRRVFGDTEAKKRDRAVLNRIIHPAVRRAMFKALLYCYVRGCWAVVLDVPLLFESGWDRLCASVVVVAVRDPELQIRRLLERDRAQGGGMTPQEATERVRSQWDVRLKAERCLGRNGAGVLPGFLAGKGGEEEARGLVIWNDGDKAELRREVGLVMDKVRRKSPRWWSWVCLLVPPVGFAAASWQLVRNLLDGWAWERRRKMEKAKL</sequence>
<accession>A0A8H7AP00</accession>
<evidence type="ECO:0000313" key="6">
    <source>
        <dbReference type="Proteomes" id="UP000606974"/>
    </source>
</evidence>
<dbReference type="Gene3D" id="3.40.50.300">
    <property type="entry name" value="P-loop containing nucleotide triphosphate hydrolases"/>
    <property type="match status" value="1"/>
</dbReference>
<dbReference type="Proteomes" id="UP000606974">
    <property type="component" value="Unassembled WGS sequence"/>
</dbReference>
<keyword evidence="4" id="KW-0812">Transmembrane</keyword>
<dbReference type="FunFam" id="3.40.50.300:FF:001227">
    <property type="entry name" value="Dephospho-CoA kinase CAB5"/>
    <property type="match status" value="1"/>
</dbReference>
<dbReference type="Pfam" id="PF01121">
    <property type="entry name" value="CoaE"/>
    <property type="match status" value="2"/>
</dbReference>
<keyword evidence="4" id="KW-0472">Membrane</keyword>
<dbReference type="SUPFAM" id="SSF52540">
    <property type="entry name" value="P-loop containing nucleoside triphosphate hydrolases"/>
    <property type="match status" value="1"/>
</dbReference>
<dbReference type="GO" id="GO:0005524">
    <property type="term" value="F:ATP binding"/>
    <property type="evidence" value="ECO:0007669"/>
    <property type="project" value="UniProtKB-KW"/>
</dbReference>
<dbReference type="GO" id="GO:0004140">
    <property type="term" value="F:dephospho-CoA kinase activity"/>
    <property type="evidence" value="ECO:0007669"/>
    <property type="project" value="InterPro"/>
</dbReference>
<organism evidence="5 6">
    <name type="scientific">Endocarpon pusillum</name>
    <dbReference type="NCBI Taxonomy" id="364733"/>
    <lineage>
        <taxon>Eukaryota</taxon>
        <taxon>Fungi</taxon>
        <taxon>Dikarya</taxon>
        <taxon>Ascomycota</taxon>
        <taxon>Pezizomycotina</taxon>
        <taxon>Eurotiomycetes</taxon>
        <taxon>Chaetothyriomycetidae</taxon>
        <taxon>Verrucariales</taxon>
        <taxon>Verrucariaceae</taxon>
        <taxon>Endocarpon</taxon>
    </lineage>
</organism>
<dbReference type="PANTHER" id="PTHR10695:SF46">
    <property type="entry name" value="BIFUNCTIONAL COENZYME A SYNTHASE-RELATED"/>
    <property type="match status" value="1"/>
</dbReference>
<name>A0A8H7AP00_9EURO</name>
<evidence type="ECO:0000256" key="1">
    <source>
        <dbReference type="ARBA" id="ARBA00022741"/>
    </source>
</evidence>
<keyword evidence="6" id="KW-1185">Reference proteome</keyword>
<evidence type="ECO:0000256" key="2">
    <source>
        <dbReference type="ARBA" id="ARBA00022840"/>
    </source>
</evidence>
<feature type="region of interest" description="Disordered" evidence="3">
    <location>
        <begin position="65"/>
        <end position="97"/>
    </location>
</feature>
<dbReference type="CDD" id="cd02022">
    <property type="entry name" value="DPCK"/>
    <property type="match status" value="1"/>
</dbReference>
<reference evidence="5" key="1">
    <citation type="submission" date="2020-02" db="EMBL/GenBank/DDBJ databases">
        <authorList>
            <person name="Palmer J.M."/>
        </authorList>
    </citation>
    <scope>NUCLEOTIDE SEQUENCE</scope>
    <source>
        <strain evidence="5">EPUS1.4</strain>
        <tissue evidence="5">Thallus</tissue>
    </source>
</reference>
<dbReference type="PANTHER" id="PTHR10695">
    <property type="entry name" value="DEPHOSPHO-COA KINASE-RELATED"/>
    <property type="match status" value="1"/>
</dbReference>
<dbReference type="InterPro" id="IPR027417">
    <property type="entry name" value="P-loop_NTPase"/>
</dbReference>
<comment type="caution">
    <text evidence="5">The sequence shown here is derived from an EMBL/GenBank/DDBJ whole genome shotgun (WGS) entry which is preliminary data.</text>
</comment>
<dbReference type="EMBL" id="JAACFV010000019">
    <property type="protein sequence ID" value="KAF7511562.1"/>
    <property type="molecule type" value="Genomic_DNA"/>
</dbReference>